<keyword evidence="1" id="KW-0175">Coiled coil</keyword>
<evidence type="ECO:0000313" key="2">
    <source>
        <dbReference type="EMBL" id="GAA4364277.1"/>
    </source>
</evidence>
<keyword evidence="3" id="KW-1185">Reference proteome</keyword>
<protein>
    <submittedName>
        <fullName evidence="2">Uncharacterized protein</fullName>
    </submittedName>
</protein>
<name>A0ABP8INF3_9GAMM</name>
<gene>
    <name evidence="2" type="ORF">GCM10023151_20340</name>
</gene>
<organism evidence="2 3">
    <name type="scientific">Kangiella marina</name>
    <dbReference type="NCBI Taxonomy" id="1079178"/>
    <lineage>
        <taxon>Bacteria</taxon>
        <taxon>Pseudomonadati</taxon>
        <taxon>Pseudomonadota</taxon>
        <taxon>Gammaproteobacteria</taxon>
        <taxon>Kangiellales</taxon>
        <taxon>Kangiellaceae</taxon>
        <taxon>Kangiella</taxon>
    </lineage>
</organism>
<reference evidence="3" key="1">
    <citation type="journal article" date="2019" name="Int. J. Syst. Evol. Microbiol.">
        <title>The Global Catalogue of Microorganisms (GCM) 10K type strain sequencing project: providing services to taxonomists for standard genome sequencing and annotation.</title>
        <authorList>
            <consortium name="The Broad Institute Genomics Platform"/>
            <consortium name="The Broad Institute Genome Sequencing Center for Infectious Disease"/>
            <person name="Wu L."/>
            <person name="Ma J."/>
        </authorList>
    </citation>
    <scope>NUCLEOTIDE SEQUENCE [LARGE SCALE GENOMIC DNA]</scope>
    <source>
        <strain evidence="3">JCM 17728</strain>
    </source>
</reference>
<dbReference type="Proteomes" id="UP001501011">
    <property type="component" value="Unassembled WGS sequence"/>
</dbReference>
<feature type="coiled-coil region" evidence="1">
    <location>
        <begin position="94"/>
        <end position="132"/>
    </location>
</feature>
<sequence length="159" mass="18601">MANSIQQPTKTNLNIKTDSVIEKKQIQPLSKTYINKTKLTRWNTNLNNVYSIVDKDKLSKKKYAHIKRDIQRSDYLIKKVYRLQSESKSQRPKLLKAAADLEKYSERLEKALSELENDSEMMQINLQSANQQRQQMMTLITAMTKVMHDTNKAIIKNIK</sequence>
<evidence type="ECO:0000256" key="1">
    <source>
        <dbReference type="SAM" id="Coils"/>
    </source>
</evidence>
<dbReference type="EMBL" id="BAABFV010000002">
    <property type="protein sequence ID" value="GAA4364277.1"/>
    <property type="molecule type" value="Genomic_DNA"/>
</dbReference>
<proteinExistence type="predicted"/>
<evidence type="ECO:0000313" key="3">
    <source>
        <dbReference type="Proteomes" id="UP001501011"/>
    </source>
</evidence>
<comment type="caution">
    <text evidence="2">The sequence shown here is derived from an EMBL/GenBank/DDBJ whole genome shotgun (WGS) entry which is preliminary data.</text>
</comment>
<accession>A0ABP8INF3</accession>